<evidence type="ECO:0000256" key="6">
    <source>
        <dbReference type="SAM" id="Phobius"/>
    </source>
</evidence>
<gene>
    <name evidence="7" type="ORF">GQF03_11390</name>
</gene>
<keyword evidence="2" id="KW-1003">Cell membrane</keyword>
<proteinExistence type="predicted"/>
<dbReference type="GO" id="GO:0015171">
    <property type="term" value="F:amino acid transmembrane transporter activity"/>
    <property type="evidence" value="ECO:0007669"/>
    <property type="project" value="TreeGrafter"/>
</dbReference>
<evidence type="ECO:0000256" key="3">
    <source>
        <dbReference type="ARBA" id="ARBA00022692"/>
    </source>
</evidence>
<feature type="transmembrane region" description="Helical" evidence="6">
    <location>
        <begin position="41"/>
        <end position="65"/>
    </location>
</feature>
<keyword evidence="8" id="KW-1185">Reference proteome</keyword>
<reference evidence="7 8" key="1">
    <citation type="journal article" date="2014" name="Int. J. Syst. Evol. Microbiol.">
        <title>Sneathiella chungangensis sp. nov., isolated from a marine sand, and emended description of the genus Sneathiella.</title>
        <authorList>
            <person name="Siamphan C."/>
            <person name="Kim H."/>
            <person name="Lee J.S."/>
            <person name="Kim W."/>
        </authorList>
    </citation>
    <scope>NUCLEOTIDE SEQUENCE [LARGE SCALE GENOMIC DNA]</scope>
    <source>
        <strain evidence="7 8">KCTC 32476</strain>
    </source>
</reference>
<dbReference type="PANTHER" id="PTHR30086">
    <property type="entry name" value="ARGININE EXPORTER PROTEIN ARGO"/>
    <property type="match status" value="1"/>
</dbReference>
<evidence type="ECO:0000256" key="5">
    <source>
        <dbReference type="ARBA" id="ARBA00023136"/>
    </source>
</evidence>
<dbReference type="Proteomes" id="UP000445696">
    <property type="component" value="Unassembled WGS sequence"/>
</dbReference>
<evidence type="ECO:0000313" key="8">
    <source>
        <dbReference type="Proteomes" id="UP000445696"/>
    </source>
</evidence>
<protein>
    <submittedName>
        <fullName evidence="7">LysE family transporter</fullName>
    </submittedName>
</protein>
<keyword evidence="5 6" id="KW-0472">Membrane</keyword>
<dbReference type="AlphaFoldDB" id="A0A845MI29"/>
<dbReference type="EMBL" id="WTVA01000004">
    <property type="protein sequence ID" value="MZR22937.1"/>
    <property type="molecule type" value="Genomic_DNA"/>
</dbReference>
<evidence type="ECO:0000256" key="4">
    <source>
        <dbReference type="ARBA" id="ARBA00022989"/>
    </source>
</evidence>
<comment type="caution">
    <text evidence="7">The sequence shown here is derived from an EMBL/GenBank/DDBJ whole genome shotgun (WGS) entry which is preliminary data.</text>
</comment>
<feature type="transmembrane region" description="Helical" evidence="6">
    <location>
        <begin position="71"/>
        <end position="93"/>
    </location>
</feature>
<dbReference type="PANTHER" id="PTHR30086:SF20">
    <property type="entry name" value="ARGININE EXPORTER PROTEIN ARGO-RELATED"/>
    <property type="match status" value="1"/>
</dbReference>
<keyword evidence="4 6" id="KW-1133">Transmembrane helix</keyword>
<feature type="transmembrane region" description="Helical" evidence="6">
    <location>
        <begin position="114"/>
        <end position="139"/>
    </location>
</feature>
<organism evidence="7 8">
    <name type="scientific">Sneathiella chungangensis</name>
    <dbReference type="NCBI Taxonomy" id="1418234"/>
    <lineage>
        <taxon>Bacteria</taxon>
        <taxon>Pseudomonadati</taxon>
        <taxon>Pseudomonadota</taxon>
        <taxon>Alphaproteobacteria</taxon>
        <taxon>Sneathiellales</taxon>
        <taxon>Sneathiellaceae</taxon>
        <taxon>Sneathiella</taxon>
    </lineage>
</organism>
<sequence>MDAAFILLSVFGIFIPALILPGPDFIGVVRSSMTGGARSGLLTTLGVSLGLLMYASLSLLGLSAILTQYEWLAWAVRVAGASYLIYLGLRLLFAKKGQVALGHPEAAKPARNAFLFGFTVTLTNPKAVVLFSSVFATAVTAETPVWLLVLMIALVFMSALVWYSIVSLFMSSRPVMNRFARASHIIERAAGACFIAIGGKLLLDARNPLSP</sequence>
<dbReference type="RefSeq" id="WP_161339391.1">
    <property type="nucleotide sequence ID" value="NZ_JBHSDG010000004.1"/>
</dbReference>
<evidence type="ECO:0000256" key="1">
    <source>
        <dbReference type="ARBA" id="ARBA00004651"/>
    </source>
</evidence>
<name>A0A845MI29_9PROT</name>
<dbReference type="InterPro" id="IPR001123">
    <property type="entry name" value="LeuE-type"/>
</dbReference>
<evidence type="ECO:0000256" key="2">
    <source>
        <dbReference type="ARBA" id="ARBA00022475"/>
    </source>
</evidence>
<feature type="transmembrane region" description="Helical" evidence="6">
    <location>
        <begin position="145"/>
        <end position="165"/>
    </location>
</feature>
<dbReference type="PIRSF" id="PIRSF006324">
    <property type="entry name" value="LeuE"/>
    <property type="match status" value="1"/>
</dbReference>
<comment type="subcellular location">
    <subcellularLocation>
        <location evidence="1">Cell membrane</location>
        <topology evidence="1">Multi-pass membrane protein</topology>
    </subcellularLocation>
</comment>
<keyword evidence="3 6" id="KW-0812">Transmembrane</keyword>
<evidence type="ECO:0000313" key="7">
    <source>
        <dbReference type="EMBL" id="MZR22937.1"/>
    </source>
</evidence>
<feature type="transmembrane region" description="Helical" evidence="6">
    <location>
        <begin position="6"/>
        <end position="29"/>
    </location>
</feature>
<dbReference type="Pfam" id="PF01810">
    <property type="entry name" value="LysE"/>
    <property type="match status" value="1"/>
</dbReference>
<dbReference type="GO" id="GO:0005886">
    <property type="term" value="C:plasma membrane"/>
    <property type="evidence" value="ECO:0007669"/>
    <property type="project" value="UniProtKB-SubCell"/>
</dbReference>
<accession>A0A845MI29</accession>
<dbReference type="OrthoDB" id="7346064at2"/>